<gene>
    <name evidence="2" type="ORF">ERS852551_01010</name>
</gene>
<accession>A0A174NRI1</accession>
<dbReference type="AlphaFoldDB" id="A0A174NRI1"/>
<evidence type="ECO:0000313" key="2">
    <source>
        <dbReference type="EMBL" id="CUP50196.1"/>
    </source>
</evidence>
<evidence type="ECO:0000313" key="3">
    <source>
        <dbReference type="Proteomes" id="UP000095765"/>
    </source>
</evidence>
<name>A0A174NRI1_9FIRM</name>
<dbReference type="InterPro" id="IPR041318">
    <property type="entry name" value="pEK499_p136"/>
</dbReference>
<reference evidence="2 3" key="1">
    <citation type="submission" date="2015-09" db="EMBL/GenBank/DDBJ databases">
        <authorList>
            <consortium name="Pathogen Informatics"/>
        </authorList>
    </citation>
    <scope>NUCLEOTIDE SEQUENCE [LARGE SCALE GENOMIC DNA]</scope>
    <source>
        <strain evidence="2 3">2789STDY5834939</strain>
    </source>
</reference>
<feature type="domain" description="pEK499-p136 HEPN" evidence="1">
    <location>
        <begin position="1"/>
        <end position="154"/>
    </location>
</feature>
<dbReference type="Proteomes" id="UP000095765">
    <property type="component" value="Unassembled WGS sequence"/>
</dbReference>
<dbReference type="Pfam" id="PF18736">
    <property type="entry name" value="pEK499_p136"/>
    <property type="match status" value="1"/>
</dbReference>
<dbReference type="OrthoDB" id="1495095at2"/>
<dbReference type="EMBL" id="CZBE01000005">
    <property type="protein sequence ID" value="CUP50196.1"/>
    <property type="molecule type" value="Genomic_DNA"/>
</dbReference>
<dbReference type="RefSeq" id="WP_055244461.1">
    <property type="nucleotide sequence ID" value="NZ_CABIWA010000020.1"/>
</dbReference>
<protein>
    <recommendedName>
        <fullName evidence="1">pEK499-p136 HEPN domain-containing protein</fullName>
    </recommendedName>
</protein>
<evidence type="ECO:0000259" key="1">
    <source>
        <dbReference type="Pfam" id="PF18736"/>
    </source>
</evidence>
<organism evidence="2 3">
    <name type="scientific">Anaerotruncus colihominis</name>
    <dbReference type="NCBI Taxonomy" id="169435"/>
    <lineage>
        <taxon>Bacteria</taxon>
        <taxon>Bacillati</taxon>
        <taxon>Bacillota</taxon>
        <taxon>Clostridia</taxon>
        <taxon>Eubacteriales</taxon>
        <taxon>Oscillospiraceae</taxon>
        <taxon>Anaerotruncus</taxon>
    </lineage>
</organism>
<proteinExistence type="predicted"/>
<sequence>MSMYHEFTKDFVERTLENLKYIEEAEKEGRSTYEVTQLINSFLGLIVFPQEQDEEKIRKVEIDQKIIDDLSSGVMENTYTGQHKKVNLESTVYHFRNANSHGHVEPHADRNKEISVLYFHDFIQQKPTVGFRIEVEISLLRKFAYAFAEGLIKMYNH</sequence>